<gene>
    <name evidence="5" type="ORF">SAMN04487966_11016</name>
</gene>
<evidence type="ECO:0000313" key="6">
    <source>
        <dbReference type="Proteomes" id="UP000198881"/>
    </source>
</evidence>
<dbReference type="PRINTS" id="PR00598">
    <property type="entry name" value="HTHMARR"/>
</dbReference>
<dbReference type="InterPro" id="IPR023187">
    <property type="entry name" value="Tscrpt_reg_MarR-type_CS"/>
</dbReference>
<dbReference type="InterPro" id="IPR036390">
    <property type="entry name" value="WH_DNA-bd_sf"/>
</dbReference>
<dbReference type="SUPFAM" id="SSF46785">
    <property type="entry name" value="Winged helix' DNA-binding domain"/>
    <property type="match status" value="1"/>
</dbReference>
<dbReference type="PROSITE" id="PS50995">
    <property type="entry name" value="HTH_MARR_2"/>
    <property type="match status" value="1"/>
</dbReference>
<reference evidence="5 6" key="1">
    <citation type="submission" date="2016-10" db="EMBL/GenBank/DDBJ databases">
        <authorList>
            <person name="de Groot N.N."/>
        </authorList>
    </citation>
    <scope>NUCLEOTIDE SEQUENCE [LARGE SCALE GENOMIC DNA]</scope>
    <source>
        <strain evidence="5 6">CGMCC 1.7054</strain>
    </source>
</reference>
<dbReference type="RefSeq" id="WP_091698618.1">
    <property type="nucleotide sequence ID" value="NZ_FPCG01000010.1"/>
</dbReference>
<protein>
    <submittedName>
        <fullName evidence="5">DNA-binding transcriptional regulator, MarR family</fullName>
    </submittedName>
</protein>
<sequence>MPTPLHRDPIVDAHANWVRAGWTEEAEPMAAITALVRTEKILTQRIEAVLKPHALTFARFEVLALLEFSRTGALPMNRASALLQVHPTSITNAVDRLEQAGLVTRAPHPTDGRTTLISLTPDGQRVMRAAAKDLNAQVFAQSGFTPDDVRDLTRILSRFRRAAGDFA</sequence>
<organism evidence="5 6">
    <name type="scientific">Micrococcus terreus</name>
    <dbReference type="NCBI Taxonomy" id="574650"/>
    <lineage>
        <taxon>Bacteria</taxon>
        <taxon>Bacillati</taxon>
        <taxon>Actinomycetota</taxon>
        <taxon>Actinomycetes</taxon>
        <taxon>Micrococcales</taxon>
        <taxon>Micrococcaceae</taxon>
        <taxon>Micrococcus</taxon>
    </lineage>
</organism>
<evidence type="ECO:0000259" key="4">
    <source>
        <dbReference type="PROSITE" id="PS50995"/>
    </source>
</evidence>
<dbReference type="SMART" id="SM00347">
    <property type="entry name" value="HTH_MARR"/>
    <property type="match status" value="1"/>
</dbReference>
<feature type="domain" description="HTH marR-type" evidence="4">
    <location>
        <begin position="28"/>
        <end position="161"/>
    </location>
</feature>
<evidence type="ECO:0000313" key="5">
    <source>
        <dbReference type="EMBL" id="SFV24173.1"/>
    </source>
</evidence>
<evidence type="ECO:0000256" key="1">
    <source>
        <dbReference type="ARBA" id="ARBA00023015"/>
    </source>
</evidence>
<evidence type="ECO:0000256" key="2">
    <source>
        <dbReference type="ARBA" id="ARBA00023125"/>
    </source>
</evidence>
<dbReference type="InterPro" id="IPR000835">
    <property type="entry name" value="HTH_MarR-typ"/>
</dbReference>
<dbReference type="PANTHER" id="PTHR33164">
    <property type="entry name" value="TRANSCRIPTIONAL REGULATOR, MARR FAMILY"/>
    <property type="match status" value="1"/>
</dbReference>
<dbReference type="PROSITE" id="PS01117">
    <property type="entry name" value="HTH_MARR_1"/>
    <property type="match status" value="1"/>
</dbReference>
<keyword evidence="3" id="KW-0804">Transcription</keyword>
<dbReference type="Pfam" id="PF12802">
    <property type="entry name" value="MarR_2"/>
    <property type="match status" value="1"/>
</dbReference>
<keyword evidence="1" id="KW-0805">Transcription regulation</keyword>
<keyword evidence="2 5" id="KW-0238">DNA-binding</keyword>
<dbReference type="OrthoDB" id="3296622at2"/>
<dbReference type="Proteomes" id="UP000198881">
    <property type="component" value="Unassembled WGS sequence"/>
</dbReference>
<keyword evidence="6" id="KW-1185">Reference proteome</keyword>
<proteinExistence type="predicted"/>
<dbReference type="STRING" id="574650.SAMN04487966_11016"/>
<dbReference type="Gene3D" id="1.10.10.10">
    <property type="entry name" value="Winged helix-like DNA-binding domain superfamily/Winged helix DNA-binding domain"/>
    <property type="match status" value="1"/>
</dbReference>
<name>A0A1I7MQH4_9MICC</name>
<dbReference type="GO" id="GO:0003677">
    <property type="term" value="F:DNA binding"/>
    <property type="evidence" value="ECO:0007669"/>
    <property type="project" value="UniProtKB-KW"/>
</dbReference>
<dbReference type="AlphaFoldDB" id="A0A1I7MQH4"/>
<evidence type="ECO:0000256" key="3">
    <source>
        <dbReference type="ARBA" id="ARBA00023163"/>
    </source>
</evidence>
<dbReference type="InterPro" id="IPR036388">
    <property type="entry name" value="WH-like_DNA-bd_sf"/>
</dbReference>
<dbReference type="EMBL" id="FPCG01000010">
    <property type="protein sequence ID" value="SFV24173.1"/>
    <property type="molecule type" value="Genomic_DNA"/>
</dbReference>
<dbReference type="InterPro" id="IPR039422">
    <property type="entry name" value="MarR/SlyA-like"/>
</dbReference>
<dbReference type="PANTHER" id="PTHR33164:SF101">
    <property type="entry name" value="TRANSCRIPTIONAL REPRESSOR MPRA"/>
    <property type="match status" value="1"/>
</dbReference>
<dbReference type="GO" id="GO:0003700">
    <property type="term" value="F:DNA-binding transcription factor activity"/>
    <property type="evidence" value="ECO:0007669"/>
    <property type="project" value="InterPro"/>
</dbReference>
<dbReference type="GO" id="GO:0006950">
    <property type="term" value="P:response to stress"/>
    <property type="evidence" value="ECO:0007669"/>
    <property type="project" value="TreeGrafter"/>
</dbReference>
<accession>A0A1I7MQH4</accession>